<evidence type="ECO:0000259" key="13">
    <source>
        <dbReference type="PROSITE" id="PS51846"/>
    </source>
</evidence>
<comment type="similarity">
    <text evidence="2">Belongs to the UPF0053 family.</text>
</comment>
<evidence type="ECO:0000256" key="3">
    <source>
        <dbReference type="ARBA" id="ARBA00022475"/>
    </source>
</evidence>
<dbReference type="SMART" id="SM00116">
    <property type="entry name" value="CBS"/>
    <property type="match status" value="2"/>
</dbReference>
<dbReference type="InterPro" id="IPR036318">
    <property type="entry name" value="FAD-bd_PCMH-like_sf"/>
</dbReference>
<reference evidence="14" key="1">
    <citation type="submission" date="2022-05" db="EMBL/GenBank/DDBJ databases">
        <title>Using nanopore sequencing to obtain complete genomes from saliva samples.</title>
        <authorList>
            <person name="Baker J.L."/>
        </authorList>
    </citation>
    <scope>NUCLEOTIDE SEQUENCE</scope>
    <source>
        <strain evidence="14">JCVI-JB-Ag32</strain>
    </source>
</reference>
<keyword evidence="5" id="KW-0677">Repeat</keyword>
<dbReference type="InterPro" id="IPR005170">
    <property type="entry name" value="Transptr-assoc_dom"/>
</dbReference>
<feature type="domain" description="CBS" evidence="12">
    <location>
        <begin position="206"/>
        <end position="270"/>
    </location>
</feature>
<dbReference type="InterPro" id="IPR002550">
    <property type="entry name" value="CNNM"/>
</dbReference>
<accession>A0A9E7AEA1</accession>
<dbReference type="FunFam" id="3.10.580.10:FF:000002">
    <property type="entry name" value="Magnesium/cobalt efflux protein CorC"/>
    <property type="match status" value="1"/>
</dbReference>
<keyword evidence="4 10" id="KW-0812">Transmembrane</keyword>
<dbReference type="Pfam" id="PF01595">
    <property type="entry name" value="CNNM"/>
    <property type="match status" value="1"/>
</dbReference>
<keyword evidence="6 10" id="KW-1133">Transmembrane helix</keyword>
<dbReference type="SUPFAM" id="SSF54631">
    <property type="entry name" value="CBS-domain pair"/>
    <property type="match status" value="1"/>
</dbReference>
<dbReference type="KEGG" id="agh:M3I41_05265"/>
<evidence type="ECO:0000256" key="7">
    <source>
        <dbReference type="ARBA" id="ARBA00023122"/>
    </source>
</evidence>
<evidence type="ECO:0000256" key="1">
    <source>
        <dbReference type="ARBA" id="ARBA00004651"/>
    </source>
</evidence>
<dbReference type="Gene3D" id="3.30.465.10">
    <property type="match status" value="1"/>
</dbReference>
<feature type="domain" description="CBS" evidence="12">
    <location>
        <begin position="273"/>
        <end position="330"/>
    </location>
</feature>
<evidence type="ECO:0000256" key="8">
    <source>
        <dbReference type="ARBA" id="ARBA00023136"/>
    </source>
</evidence>
<dbReference type="Pfam" id="PF00571">
    <property type="entry name" value="CBS"/>
    <property type="match status" value="2"/>
</dbReference>
<dbReference type="InterPro" id="IPR046342">
    <property type="entry name" value="CBS_dom_sf"/>
</dbReference>
<keyword evidence="7 9" id="KW-0129">CBS domain</keyword>
<dbReference type="InterPro" id="IPR000644">
    <property type="entry name" value="CBS_dom"/>
</dbReference>
<keyword evidence="3" id="KW-1003">Cell membrane</keyword>
<name>A0A9E7AEA1_9ACTO</name>
<dbReference type="PANTHER" id="PTHR22777">
    <property type="entry name" value="HEMOLYSIN-RELATED"/>
    <property type="match status" value="1"/>
</dbReference>
<evidence type="ECO:0000256" key="5">
    <source>
        <dbReference type="ARBA" id="ARBA00022737"/>
    </source>
</evidence>
<feature type="transmembrane region" description="Helical" evidence="11">
    <location>
        <begin position="63"/>
        <end position="85"/>
    </location>
</feature>
<gene>
    <name evidence="14" type="ORF">M3I41_05265</name>
</gene>
<evidence type="ECO:0000256" key="2">
    <source>
        <dbReference type="ARBA" id="ARBA00006337"/>
    </source>
</evidence>
<dbReference type="Proteomes" id="UP000830236">
    <property type="component" value="Chromosome"/>
</dbReference>
<feature type="transmembrane region" description="Helical" evidence="11">
    <location>
        <begin position="6"/>
        <end position="25"/>
    </location>
</feature>
<evidence type="ECO:0000256" key="4">
    <source>
        <dbReference type="ARBA" id="ARBA00022692"/>
    </source>
</evidence>
<dbReference type="EMBL" id="CP097095">
    <property type="protein sequence ID" value="UQF79025.1"/>
    <property type="molecule type" value="Genomic_DNA"/>
</dbReference>
<evidence type="ECO:0000259" key="12">
    <source>
        <dbReference type="PROSITE" id="PS51371"/>
    </source>
</evidence>
<dbReference type="InterPro" id="IPR044751">
    <property type="entry name" value="Ion_transp-like_CBS"/>
</dbReference>
<dbReference type="SUPFAM" id="SSF56176">
    <property type="entry name" value="FAD-binding/transporter-associated domain-like"/>
    <property type="match status" value="1"/>
</dbReference>
<dbReference type="PROSITE" id="PS51846">
    <property type="entry name" value="CNNM"/>
    <property type="match status" value="1"/>
</dbReference>
<dbReference type="Pfam" id="PF03471">
    <property type="entry name" value="CorC_HlyC"/>
    <property type="match status" value="1"/>
</dbReference>
<dbReference type="Gene3D" id="3.10.580.10">
    <property type="entry name" value="CBS-domain"/>
    <property type="match status" value="1"/>
</dbReference>
<dbReference type="CDD" id="cd04590">
    <property type="entry name" value="CBS_pair_CorC_HlyC_assoc"/>
    <property type="match status" value="1"/>
</dbReference>
<comment type="subcellular location">
    <subcellularLocation>
        <location evidence="1">Cell membrane</location>
        <topology evidence="1">Multi-pass membrane protein</topology>
    </subcellularLocation>
</comment>
<evidence type="ECO:0000256" key="9">
    <source>
        <dbReference type="PROSITE-ProRule" id="PRU00703"/>
    </source>
</evidence>
<feature type="transmembrane region" description="Helical" evidence="11">
    <location>
        <begin position="91"/>
        <end position="114"/>
    </location>
</feature>
<feature type="domain" description="CNNM transmembrane" evidence="13">
    <location>
        <begin position="2"/>
        <end position="184"/>
    </location>
</feature>
<dbReference type="InterPro" id="IPR016169">
    <property type="entry name" value="FAD-bd_PCMH_sub2"/>
</dbReference>
<evidence type="ECO:0000256" key="11">
    <source>
        <dbReference type="SAM" id="Phobius"/>
    </source>
</evidence>
<dbReference type="AlphaFoldDB" id="A0A9E7AEA1"/>
<protein>
    <submittedName>
        <fullName evidence="14">Hemolysin family protein</fullName>
    </submittedName>
</protein>
<keyword evidence="8 10" id="KW-0472">Membrane</keyword>
<evidence type="ECO:0000313" key="14">
    <source>
        <dbReference type="EMBL" id="UQF79025.1"/>
    </source>
</evidence>
<dbReference type="GO" id="GO:0050660">
    <property type="term" value="F:flavin adenine dinucleotide binding"/>
    <property type="evidence" value="ECO:0007669"/>
    <property type="project" value="InterPro"/>
</dbReference>
<proteinExistence type="inferred from homology"/>
<dbReference type="SMART" id="SM01091">
    <property type="entry name" value="CorC_HlyC"/>
    <property type="match status" value="1"/>
</dbReference>
<evidence type="ECO:0000313" key="15">
    <source>
        <dbReference type="Proteomes" id="UP000830236"/>
    </source>
</evidence>
<dbReference type="PROSITE" id="PS51371">
    <property type="entry name" value="CBS"/>
    <property type="match status" value="2"/>
</dbReference>
<dbReference type="PANTHER" id="PTHR22777:SF32">
    <property type="entry name" value="UPF0053 INNER MEMBRANE PROTEIN YFJD"/>
    <property type="match status" value="1"/>
</dbReference>
<evidence type="ECO:0000256" key="6">
    <source>
        <dbReference type="ARBA" id="ARBA00022989"/>
    </source>
</evidence>
<dbReference type="GO" id="GO:0005886">
    <property type="term" value="C:plasma membrane"/>
    <property type="evidence" value="ECO:0007669"/>
    <property type="project" value="UniProtKB-SubCell"/>
</dbReference>
<sequence length="427" mass="47257">MHQAPVAILLALCTTLLLLGILLSASETALIRITKAGAEDLVQAGRRRARAVAFLADNRRQMLLILAGVRVVVDMSSAVLLTVAVSSLASAWWQVLLIALACGALVLGFIVGIYPKALARRRPEAVLLFSSPVLIQIYRLCAPLRWWHKNYGHQAKLTEAEQRAEVTDDLREMIDEIGETDSIEAADRQMMRQVVELGQTLVREIMVPRPDMVTIDCQDSVEDAFDLFVRSGYSRIPVIGSDADDVRGLLYLKDLVRRRQQDPTIVSQDVAGLVREATYYPETNAADDVLRQMQREHVHMVLLVDEYGGTAGLVTMEDLVEEVVGELTDEHDHREPEVENLGNGVWRVPARLGLDELGDLFDLEISDDDVDTAAGLLTKALGRVPLPGSSGEIQGLHLEAEDLVGRRRQILSLLAWALPQQKEVDND</sequence>
<feature type="transmembrane region" description="Helical" evidence="11">
    <location>
        <begin position="126"/>
        <end position="147"/>
    </location>
</feature>
<evidence type="ECO:0000256" key="10">
    <source>
        <dbReference type="PROSITE-ProRule" id="PRU01193"/>
    </source>
</evidence>
<organism evidence="14 15">
    <name type="scientific">Actinomyces graevenitzii</name>
    <dbReference type="NCBI Taxonomy" id="55565"/>
    <lineage>
        <taxon>Bacteria</taxon>
        <taxon>Bacillati</taxon>
        <taxon>Actinomycetota</taxon>
        <taxon>Actinomycetes</taxon>
        <taxon>Actinomycetales</taxon>
        <taxon>Actinomycetaceae</taxon>
        <taxon>Actinomyces</taxon>
    </lineage>
</organism>